<accession>A0A0A9E703</accession>
<reference evidence="1" key="2">
    <citation type="journal article" date="2015" name="Data Brief">
        <title>Shoot transcriptome of the giant reed, Arundo donax.</title>
        <authorList>
            <person name="Barrero R.A."/>
            <person name="Guerrero F.D."/>
            <person name="Moolhuijzen P."/>
            <person name="Goolsby J.A."/>
            <person name="Tidwell J."/>
            <person name="Bellgard S.E."/>
            <person name="Bellgard M.I."/>
        </authorList>
    </citation>
    <scope>NUCLEOTIDE SEQUENCE</scope>
    <source>
        <tissue evidence="1">Shoot tissue taken approximately 20 cm above the soil surface</tissue>
    </source>
</reference>
<proteinExistence type="predicted"/>
<organism evidence="1">
    <name type="scientific">Arundo donax</name>
    <name type="common">Giant reed</name>
    <name type="synonym">Donax arundinaceus</name>
    <dbReference type="NCBI Taxonomy" id="35708"/>
    <lineage>
        <taxon>Eukaryota</taxon>
        <taxon>Viridiplantae</taxon>
        <taxon>Streptophyta</taxon>
        <taxon>Embryophyta</taxon>
        <taxon>Tracheophyta</taxon>
        <taxon>Spermatophyta</taxon>
        <taxon>Magnoliopsida</taxon>
        <taxon>Liliopsida</taxon>
        <taxon>Poales</taxon>
        <taxon>Poaceae</taxon>
        <taxon>PACMAD clade</taxon>
        <taxon>Arundinoideae</taxon>
        <taxon>Arundineae</taxon>
        <taxon>Arundo</taxon>
    </lineage>
</organism>
<sequence>MMASSTSTWNRTSCPPTLIWMRQNTRTMWIMMNPSWILTVLTPAIR</sequence>
<name>A0A0A9E703_ARUDO</name>
<dbReference type="EMBL" id="GBRH01206138">
    <property type="protein sequence ID" value="JAD91757.1"/>
    <property type="molecule type" value="Transcribed_RNA"/>
</dbReference>
<evidence type="ECO:0000313" key="1">
    <source>
        <dbReference type="EMBL" id="JAD91757.1"/>
    </source>
</evidence>
<protein>
    <submittedName>
        <fullName evidence="1">Cyclin B2</fullName>
    </submittedName>
</protein>
<dbReference type="AlphaFoldDB" id="A0A0A9E703"/>
<reference evidence="1" key="1">
    <citation type="submission" date="2014-09" db="EMBL/GenBank/DDBJ databases">
        <authorList>
            <person name="Magalhaes I.L.F."/>
            <person name="Oliveira U."/>
            <person name="Santos F.R."/>
            <person name="Vidigal T.H.D.A."/>
            <person name="Brescovit A.D."/>
            <person name="Santos A.J."/>
        </authorList>
    </citation>
    <scope>NUCLEOTIDE SEQUENCE</scope>
    <source>
        <tissue evidence="1">Shoot tissue taken approximately 20 cm above the soil surface</tissue>
    </source>
</reference>